<accession>A0A9D4MPC6</accession>
<keyword evidence="2" id="KW-1185">Reference proteome</keyword>
<dbReference type="AlphaFoldDB" id="A0A9D4MPC6"/>
<reference evidence="1" key="2">
    <citation type="submission" date="2020-11" db="EMBL/GenBank/DDBJ databases">
        <authorList>
            <person name="McCartney M.A."/>
            <person name="Auch B."/>
            <person name="Kono T."/>
            <person name="Mallez S."/>
            <person name="Becker A."/>
            <person name="Gohl D.M."/>
            <person name="Silverstein K.A.T."/>
            <person name="Koren S."/>
            <person name="Bechman K.B."/>
            <person name="Herman A."/>
            <person name="Abrahante J.E."/>
            <person name="Garbe J."/>
        </authorList>
    </citation>
    <scope>NUCLEOTIDE SEQUENCE</scope>
    <source>
        <strain evidence="1">Duluth1</strain>
        <tissue evidence="1">Whole animal</tissue>
    </source>
</reference>
<organism evidence="1 2">
    <name type="scientific">Dreissena polymorpha</name>
    <name type="common">Zebra mussel</name>
    <name type="synonym">Mytilus polymorpha</name>
    <dbReference type="NCBI Taxonomy" id="45954"/>
    <lineage>
        <taxon>Eukaryota</taxon>
        <taxon>Metazoa</taxon>
        <taxon>Spiralia</taxon>
        <taxon>Lophotrochozoa</taxon>
        <taxon>Mollusca</taxon>
        <taxon>Bivalvia</taxon>
        <taxon>Autobranchia</taxon>
        <taxon>Heteroconchia</taxon>
        <taxon>Euheterodonta</taxon>
        <taxon>Imparidentia</taxon>
        <taxon>Neoheterodontei</taxon>
        <taxon>Myida</taxon>
        <taxon>Dreissenoidea</taxon>
        <taxon>Dreissenidae</taxon>
        <taxon>Dreissena</taxon>
    </lineage>
</organism>
<comment type="caution">
    <text evidence="1">The sequence shown here is derived from an EMBL/GenBank/DDBJ whole genome shotgun (WGS) entry which is preliminary data.</text>
</comment>
<evidence type="ECO:0000313" key="1">
    <source>
        <dbReference type="EMBL" id="KAH3880058.1"/>
    </source>
</evidence>
<reference evidence="1" key="1">
    <citation type="journal article" date="2019" name="bioRxiv">
        <title>The Genome of the Zebra Mussel, Dreissena polymorpha: A Resource for Invasive Species Research.</title>
        <authorList>
            <person name="McCartney M.A."/>
            <person name="Auch B."/>
            <person name="Kono T."/>
            <person name="Mallez S."/>
            <person name="Zhang Y."/>
            <person name="Obille A."/>
            <person name="Becker A."/>
            <person name="Abrahante J.E."/>
            <person name="Garbe J."/>
            <person name="Badalamenti J.P."/>
            <person name="Herman A."/>
            <person name="Mangelson H."/>
            <person name="Liachko I."/>
            <person name="Sullivan S."/>
            <person name="Sone E.D."/>
            <person name="Koren S."/>
            <person name="Silverstein K.A.T."/>
            <person name="Beckman K.B."/>
            <person name="Gohl D.M."/>
        </authorList>
    </citation>
    <scope>NUCLEOTIDE SEQUENCE</scope>
    <source>
        <strain evidence="1">Duluth1</strain>
        <tissue evidence="1">Whole animal</tissue>
    </source>
</reference>
<dbReference type="EMBL" id="JAIWYP010000001">
    <property type="protein sequence ID" value="KAH3880058.1"/>
    <property type="molecule type" value="Genomic_DNA"/>
</dbReference>
<name>A0A9D4MPC6_DREPO</name>
<protein>
    <submittedName>
        <fullName evidence="1">Uncharacterized protein</fullName>
    </submittedName>
</protein>
<gene>
    <name evidence="1" type="ORF">DPMN_003970</name>
</gene>
<evidence type="ECO:0000313" key="2">
    <source>
        <dbReference type="Proteomes" id="UP000828390"/>
    </source>
</evidence>
<proteinExistence type="predicted"/>
<dbReference type="Proteomes" id="UP000828390">
    <property type="component" value="Unassembled WGS sequence"/>
</dbReference>
<sequence length="70" mass="7923">MGRADQEELRTEARKAPGSHRYMHRERLEVMVFSGGVWLQRFPSAITVAHFQQTGGHRTDPETGHIGCCT</sequence>